<sequence length="425" mass="48086">MNLKYQEQSHIVVSAERHYSGITEIIYGAGESDYMAVVKLTRGRYHRVLNGHPWIYRTEVEEIHGHFNPGDVVEVVDHRGRFVGRGYINPSSQILVRLLTREQGEKIDREFFRRRLVAAIEYRRRVVRHTSACRLVFAEADFLPALIVDRFGDYLSLQTLALGIDLHKETIVELLDELLNPAGIYERNDVAVRQLEGLPLKTGFLKGPFNPVVEIEENGLRFLVDLAGGQKTGYFLDQRENRLALHGLAGGARVLDCFCHTGTFSIYAARFGAREVVGIDVAGDALEMARENAARNGFGQVCTFREGNAFDELRAMDRAGERFDLIILDPPAFTKSKEALEGAIRGYKEINLRAMKLLPSGGFLVTCSCSYHMTEDLFLEVLLDAARDAGRQLRLVEMRRQAKDHPMLLASPETYYLKCFVLQVF</sequence>
<dbReference type="InterPro" id="IPR019614">
    <property type="entry name" value="SAM-dep_methyl-trfase"/>
</dbReference>
<feature type="domain" description="PUA" evidence="9">
    <location>
        <begin position="36"/>
        <end position="121"/>
    </location>
</feature>
<dbReference type="GO" id="GO:0005737">
    <property type="term" value="C:cytoplasm"/>
    <property type="evidence" value="ECO:0007669"/>
    <property type="project" value="UniProtKB-SubCell"/>
</dbReference>
<evidence type="ECO:0000256" key="8">
    <source>
        <dbReference type="ARBA" id="ARBA00038091"/>
    </source>
</evidence>
<protein>
    <submittedName>
        <fullName evidence="10">SAM-dependent methyltransferase</fullName>
    </submittedName>
</protein>
<dbReference type="SMART" id="SM00359">
    <property type="entry name" value="PUA"/>
    <property type="match status" value="1"/>
</dbReference>
<evidence type="ECO:0000256" key="5">
    <source>
        <dbReference type="ARBA" id="ARBA00022679"/>
    </source>
</evidence>
<evidence type="ECO:0000256" key="7">
    <source>
        <dbReference type="ARBA" id="ARBA00022884"/>
    </source>
</evidence>
<accession>A0A1M6EJD5</accession>
<dbReference type="EMBL" id="FQZM01000013">
    <property type="protein sequence ID" value="SHI85539.1"/>
    <property type="molecule type" value="Genomic_DNA"/>
</dbReference>
<dbReference type="AlphaFoldDB" id="A0A1M6EJD5"/>
<comment type="similarity">
    <text evidence="8">Belongs to the methyltransferase superfamily. RlmI family.</text>
</comment>
<dbReference type="STRING" id="1121432.SAMN02745219_01216"/>
<evidence type="ECO:0000256" key="6">
    <source>
        <dbReference type="ARBA" id="ARBA00022691"/>
    </source>
</evidence>
<dbReference type="InterPro" id="IPR036974">
    <property type="entry name" value="PUA_sf"/>
</dbReference>
<dbReference type="InterPro" id="IPR002478">
    <property type="entry name" value="PUA"/>
</dbReference>
<keyword evidence="6" id="KW-0949">S-adenosyl-L-methionine</keyword>
<keyword evidence="5 10" id="KW-0808">Transferase</keyword>
<dbReference type="GO" id="GO:0006364">
    <property type="term" value="P:rRNA processing"/>
    <property type="evidence" value="ECO:0007669"/>
    <property type="project" value="UniProtKB-KW"/>
</dbReference>
<dbReference type="PROSITE" id="PS50890">
    <property type="entry name" value="PUA"/>
    <property type="match status" value="1"/>
</dbReference>
<gene>
    <name evidence="10" type="ORF">SAMN02745219_01216</name>
</gene>
<keyword evidence="11" id="KW-1185">Reference proteome</keyword>
<dbReference type="SUPFAM" id="SSF53335">
    <property type="entry name" value="S-adenosyl-L-methionine-dependent methyltransferases"/>
    <property type="match status" value="1"/>
</dbReference>
<dbReference type="InterPro" id="IPR029063">
    <property type="entry name" value="SAM-dependent_MTases_sf"/>
</dbReference>
<keyword evidence="2" id="KW-0963">Cytoplasm</keyword>
<dbReference type="CDD" id="cd11572">
    <property type="entry name" value="RlmI_M_like"/>
    <property type="match status" value="1"/>
</dbReference>
<keyword evidence="4 10" id="KW-0489">Methyltransferase</keyword>
<evidence type="ECO:0000313" key="10">
    <source>
        <dbReference type="EMBL" id="SHI85539.1"/>
    </source>
</evidence>
<keyword evidence="7" id="KW-0694">RNA-binding</keyword>
<evidence type="ECO:0000256" key="3">
    <source>
        <dbReference type="ARBA" id="ARBA00022552"/>
    </source>
</evidence>
<evidence type="ECO:0000256" key="2">
    <source>
        <dbReference type="ARBA" id="ARBA00022490"/>
    </source>
</evidence>
<evidence type="ECO:0000256" key="4">
    <source>
        <dbReference type="ARBA" id="ARBA00022603"/>
    </source>
</evidence>
<dbReference type="Gene3D" id="3.30.750.80">
    <property type="entry name" value="RNA methyltransferase domain (HRMD) like"/>
    <property type="match status" value="1"/>
</dbReference>
<dbReference type="InterPro" id="IPR041532">
    <property type="entry name" value="RlmI-like_PUA"/>
</dbReference>
<dbReference type="Gene3D" id="2.30.130.10">
    <property type="entry name" value="PUA domain"/>
    <property type="match status" value="1"/>
</dbReference>
<name>A0A1M6EJD5_9FIRM</name>
<dbReference type="CDD" id="cd02440">
    <property type="entry name" value="AdoMet_MTases"/>
    <property type="match status" value="1"/>
</dbReference>
<dbReference type="SUPFAM" id="SSF88697">
    <property type="entry name" value="PUA domain-like"/>
    <property type="match status" value="1"/>
</dbReference>
<dbReference type="Pfam" id="PF17785">
    <property type="entry name" value="PUA_3"/>
    <property type="match status" value="1"/>
</dbReference>
<reference evidence="11" key="1">
    <citation type="submission" date="2016-11" db="EMBL/GenBank/DDBJ databases">
        <authorList>
            <person name="Varghese N."/>
            <person name="Submissions S."/>
        </authorList>
    </citation>
    <scope>NUCLEOTIDE SEQUENCE [LARGE SCALE GENOMIC DNA]</scope>
    <source>
        <strain evidence="11">DSM 16057</strain>
    </source>
</reference>
<dbReference type="InterPro" id="IPR015947">
    <property type="entry name" value="PUA-like_sf"/>
</dbReference>
<dbReference type="Proteomes" id="UP000184529">
    <property type="component" value="Unassembled WGS sequence"/>
</dbReference>
<organism evidence="10 11">
    <name type="scientific">Desulfofundulus thermosubterraneus DSM 16057</name>
    <dbReference type="NCBI Taxonomy" id="1121432"/>
    <lineage>
        <taxon>Bacteria</taxon>
        <taxon>Bacillati</taxon>
        <taxon>Bacillota</taxon>
        <taxon>Clostridia</taxon>
        <taxon>Eubacteriales</taxon>
        <taxon>Peptococcaceae</taxon>
        <taxon>Desulfofundulus</taxon>
    </lineage>
</organism>
<dbReference type="Pfam" id="PF10672">
    <property type="entry name" value="Methyltrans_SAM"/>
    <property type="match status" value="1"/>
</dbReference>
<comment type="subcellular location">
    <subcellularLocation>
        <location evidence="1">Cytoplasm</location>
    </subcellularLocation>
</comment>
<proteinExistence type="inferred from homology"/>
<dbReference type="CDD" id="cd21153">
    <property type="entry name" value="PUA_RlmI"/>
    <property type="match status" value="1"/>
</dbReference>
<dbReference type="GO" id="GO:0032259">
    <property type="term" value="P:methylation"/>
    <property type="evidence" value="ECO:0007669"/>
    <property type="project" value="UniProtKB-KW"/>
</dbReference>
<evidence type="ECO:0000259" key="9">
    <source>
        <dbReference type="SMART" id="SM00359"/>
    </source>
</evidence>
<evidence type="ECO:0000256" key="1">
    <source>
        <dbReference type="ARBA" id="ARBA00004496"/>
    </source>
</evidence>
<keyword evidence="3" id="KW-0698">rRNA processing</keyword>
<dbReference type="PANTHER" id="PTHR42873:SF1">
    <property type="entry name" value="S-ADENOSYLMETHIONINE-DEPENDENT METHYLTRANSFERASE DOMAIN-CONTAINING PROTEIN"/>
    <property type="match status" value="1"/>
</dbReference>
<dbReference type="GO" id="GO:0008168">
    <property type="term" value="F:methyltransferase activity"/>
    <property type="evidence" value="ECO:0007669"/>
    <property type="project" value="UniProtKB-KW"/>
</dbReference>
<dbReference type="GO" id="GO:0003723">
    <property type="term" value="F:RNA binding"/>
    <property type="evidence" value="ECO:0007669"/>
    <property type="project" value="UniProtKB-KW"/>
</dbReference>
<dbReference type="PANTHER" id="PTHR42873">
    <property type="entry name" value="RIBOSOMAL RNA LARGE SUBUNIT METHYLTRANSFERASE"/>
    <property type="match status" value="1"/>
</dbReference>
<evidence type="ECO:0000313" key="11">
    <source>
        <dbReference type="Proteomes" id="UP000184529"/>
    </source>
</evidence>
<dbReference type="Gene3D" id="3.40.50.150">
    <property type="entry name" value="Vaccinia Virus protein VP39"/>
    <property type="match status" value="1"/>
</dbReference>